<gene>
    <name evidence="1" type="ORF">B0H16DRAFT_1611652</name>
</gene>
<organism evidence="1 2">
    <name type="scientific">Mycena metata</name>
    <dbReference type="NCBI Taxonomy" id="1033252"/>
    <lineage>
        <taxon>Eukaryota</taxon>
        <taxon>Fungi</taxon>
        <taxon>Dikarya</taxon>
        <taxon>Basidiomycota</taxon>
        <taxon>Agaricomycotina</taxon>
        <taxon>Agaricomycetes</taxon>
        <taxon>Agaricomycetidae</taxon>
        <taxon>Agaricales</taxon>
        <taxon>Marasmiineae</taxon>
        <taxon>Mycenaceae</taxon>
        <taxon>Mycena</taxon>
    </lineage>
</organism>
<protein>
    <submittedName>
        <fullName evidence="1">Uncharacterized protein</fullName>
    </submittedName>
</protein>
<sequence>VPHGPVFPFALGIVSILTPFCPPALPTLIHLHPSLPLRSLRCFASLHSRLVSSSPLATHPISFVHRDFHSFPSSALLFPQIAHTNRVRARSSHPSHLVPLRVQPAIHACSLSPSRLSII</sequence>
<proteinExistence type="predicted"/>
<reference evidence="1" key="1">
    <citation type="submission" date="2023-03" db="EMBL/GenBank/DDBJ databases">
        <title>Massive genome expansion in bonnet fungi (Mycena s.s.) driven by repeated elements and novel gene families across ecological guilds.</title>
        <authorList>
            <consortium name="Lawrence Berkeley National Laboratory"/>
            <person name="Harder C.B."/>
            <person name="Miyauchi S."/>
            <person name="Viragh M."/>
            <person name="Kuo A."/>
            <person name="Thoen E."/>
            <person name="Andreopoulos B."/>
            <person name="Lu D."/>
            <person name="Skrede I."/>
            <person name="Drula E."/>
            <person name="Henrissat B."/>
            <person name="Morin E."/>
            <person name="Kohler A."/>
            <person name="Barry K."/>
            <person name="LaButti K."/>
            <person name="Morin E."/>
            <person name="Salamov A."/>
            <person name="Lipzen A."/>
            <person name="Mereny Z."/>
            <person name="Hegedus B."/>
            <person name="Baldrian P."/>
            <person name="Stursova M."/>
            <person name="Weitz H."/>
            <person name="Taylor A."/>
            <person name="Grigoriev I.V."/>
            <person name="Nagy L.G."/>
            <person name="Martin F."/>
            <person name="Kauserud H."/>
        </authorList>
    </citation>
    <scope>NUCLEOTIDE SEQUENCE</scope>
    <source>
        <strain evidence="1">CBHHK182m</strain>
    </source>
</reference>
<evidence type="ECO:0000313" key="1">
    <source>
        <dbReference type="EMBL" id="KAJ7717276.1"/>
    </source>
</evidence>
<evidence type="ECO:0000313" key="2">
    <source>
        <dbReference type="Proteomes" id="UP001215598"/>
    </source>
</evidence>
<feature type="non-terminal residue" evidence="1">
    <location>
        <position position="1"/>
    </location>
</feature>
<dbReference type="Proteomes" id="UP001215598">
    <property type="component" value="Unassembled WGS sequence"/>
</dbReference>
<feature type="non-terminal residue" evidence="1">
    <location>
        <position position="119"/>
    </location>
</feature>
<dbReference type="AlphaFoldDB" id="A0AAD7HC30"/>
<accession>A0AAD7HC30</accession>
<keyword evidence="2" id="KW-1185">Reference proteome</keyword>
<dbReference type="EMBL" id="JARKIB010000279">
    <property type="protein sequence ID" value="KAJ7717276.1"/>
    <property type="molecule type" value="Genomic_DNA"/>
</dbReference>
<name>A0AAD7HC30_9AGAR</name>
<comment type="caution">
    <text evidence="1">The sequence shown here is derived from an EMBL/GenBank/DDBJ whole genome shotgun (WGS) entry which is preliminary data.</text>
</comment>